<evidence type="ECO:0000256" key="1">
    <source>
        <dbReference type="ARBA" id="ARBA00001936"/>
    </source>
</evidence>
<evidence type="ECO:0000256" key="9">
    <source>
        <dbReference type="ARBA" id="ARBA00048832"/>
    </source>
</evidence>
<sequence>MGQTLSEPIREKHSSSDSDARLLYAASAMQGWRISMEDAHTTKLELGNKKGHSFFAVYDGHGGQNVAKYSGIHLHDRIAESEQFNKKKYPEAIKEGFLGTDEDLKKDPKYANDPSGCTAVIALVTPDNKIYVGNAGDSRAVLSVRGEAKPMSEDHKPVNKEEQARITKAGGFVEFGRVNGNLALSRAIGDFEFKQNENLPPDEQIVTAMPEIKEETMTTETEFLVLACDGIWDCLTSQDVVAFIRQEISTGNDLKTACENLMEQCLARDSELGGIGCDNMTVVIVAFLHGRTPKEWHDWIKQRVEQKIGPAFEKEKVVIQPPNNASEYSQLDLNEEIVEDDLDITADANPNPDDFNIGLEDSDAAQQNSFSIDTPPRKQHSRHNSGSNSRSSSRSSSTDSGLVINSPSRSSSTDSGPSIDFDNETDDKKIGPQEKSDATTTTTANDITTIATTETEKNLSTLSSPVKVATNNEIPITAAAANQTTTGNNKYNTYPQGNRDMK</sequence>
<dbReference type="InterPro" id="IPR036457">
    <property type="entry name" value="PPM-type-like_dom_sf"/>
</dbReference>
<keyword evidence="8" id="KW-0464">Manganese</keyword>
<dbReference type="SUPFAM" id="SSF81606">
    <property type="entry name" value="PP2C-like"/>
    <property type="match status" value="1"/>
</dbReference>
<evidence type="ECO:0000256" key="8">
    <source>
        <dbReference type="ARBA" id="ARBA00023211"/>
    </source>
</evidence>
<dbReference type="InterPro" id="IPR015655">
    <property type="entry name" value="PP2C"/>
</dbReference>
<evidence type="ECO:0000256" key="10">
    <source>
        <dbReference type="RuleBase" id="RU003465"/>
    </source>
</evidence>
<reference evidence="13" key="1">
    <citation type="submission" date="2021-06" db="EMBL/GenBank/DDBJ databases">
        <authorList>
            <person name="Kallberg Y."/>
            <person name="Tangrot J."/>
            <person name="Rosling A."/>
        </authorList>
    </citation>
    <scope>NUCLEOTIDE SEQUENCE</scope>
    <source>
        <strain evidence="13">FL130A</strain>
    </source>
</reference>
<evidence type="ECO:0000259" key="12">
    <source>
        <dbReference type="PROSITE" id="PS51746"/>
    </source>
</evidence>
<proteinExistence type="inferred from homology"/>
<feature type="region of interest" description="Disordered" evidence="11">
    <location>
        <begin position="368"/>
        <end position="443"/>
    </location>
</feature>
<dbReference type="PROSITE" id="PS01032">
    <property type="entry name" value="PPM_1"/>
    <property type="match status" value="1"/>
</dbReference>
<organism evidence="13 14">
    <name type="scientific">Ambispora leptoticha</name>
    <dbReference type="NCBI Taxonomy" id="144679"/>
    <lineage>
        <taxon>Eukaryota</taxon>
        <taxon>Fungi</taxon>
        <taxon>Fungi incertae sedis</taxon>
        <taxon>Mucoromycota</taxon>
        <taxon>Glomeromycotina</taxon>
        <taxon>Glomeromycetes</taxon>
        <taxon>Archaeosporales</taxon>
        <taxon>Ambisporaceae</taxon>
        <taxon>Ambispora</taxon>
    </lineage>
</organism>
<evidence type="ECO:0000313" key="14">
    <source>
        <dbReference type="Proteomes" id="UP000789508"/>
    </source>
</evidence>
<protein>
    <recommendedName>
        <fullName evidence="4">protein-serine/threonine phosphatase</fullName>
        <ecNumber evidence="4">3.1.3.16</ecNumber>
    </recommendedName>
</protein>
<dbReference type="InterPro" id="IPR001932">
    <property type="entry name" value="PPM-type_phosphatase-like_dom"/>
</dbReference>
<keyword evidence="6 10" id="KW-0378">Hydrolase</keyword>
<comment type="cofactor">
    <cofactor evidence="2">
        <name>Mg(2+)</name>
        <dbReference type="ChEBI" id="CHEBI:18420"/>
    </cofactor>
</comment>
<feature type="compositionally biased region" description="Low complexity" evidence="11">
    <location>
        <begin position="406"/>
        <end position="418"/>
    </location>
</feature>
<dbReference type="PROSITE" id="PS51746">
    <property type="entry name" value="PPM_2"/>
    <property type="match status" value="1"/>
</dbReference>
<dbReference type="FunFam" id="3.60.40.10:FF:000016">
    <property type="entry name" value="Protein phosphatase 2C"/>
    <property type="match status" value="1"/>
</dbReference>
<evidence type="ECO:0000256" key="7">
    <source>
        <dbReference type="ARBA" id="ARBA00022912"/>
    </source>
</evidence>
<comment type="similarity">
    <text evidence="3 10">Belongs to the PP2C family.</text>
</comment>
<comment type="catalytic activity">
    <reaction evidence="9">
        <text>O-phospho-L-threonyl-[protein] + H2O = L-threonyl-[protein] + phosphate</text>
        <dbReference type="Rhea" id="RHEA:47004"/>
        <dbReference type="Rhea" id="RHEA-COMP:11060"/>
        <dbReference type="Rhea" id="RHEA-COMP:11605"/>
        <dbReference type="ChEBI" id="CHEBI:15377"/>
        <dbReference type="ChEBI" id="CHEBI:30013"/>
        <dbReference type="ChEBI" id="CHEBI:43474"/>
        <dbReference type="ChEBI" id="CHEBI:61977"/>
        <dbReference type="EC" id="3.1.3.16"/>
    </reaction>
    <physiologicalReaction direction="left-to-right" evidence="9">
        <dbReference type="Rhea" id="RHEA:47005"/>
    </physiologicalReaction>
</comment>
<comment type="cofactor">
    <cofactor evidence="1">
        <name>Mn(2+)</name>
        <dbReference type="ChEBI" id="CHEBI:29035"/>
    </cofactor>
</comment>
<keyword evidence="14" id="KW-1185">Reference proteome</keyword>
<dbReference type="CDD" id="cd00143">
    <property type="entry name" value="PP2Cc"/>
    <property type="match status" value="1"/>
</dbReference>
<evidence type="ECO:0000256" key="2">
    <source>
        <dbReference type="ARBA" id="ARBA00001946"/>
    </source>
</evidence>
<evidence type="ECO:0000256" key="11">
    <source>
        <dbReference type="SAM" id="MobiDB-lite"/>
    </source>
</evidence>
<dbReference type="PANTHER" id="PTHR13832:SF565">
    <property type="entry name" value="AT28366P-RELATED"/>
    <property type="match status" value="1"/>
</dbReference>
<dbReference type="Proteomes" id="UP000789508">
    <property type="component" value="Unassembled WGS sequence"/>
</dbReference>
<dbReference type="SMART" id="SM00332">
    <property type="entry name" value="PP2Cc"/>
    <property type="match status" value="1"/>
</dbReference>
<evidence type="ECO:0000313" key="13">
    <source>
        <dbReference type="EMBL" id="CAG8451464.1"/>
    </source>
</evidence>
<dbReference type="EMBL" id="CAJVPS010000097">
    <property type="protein sequence ID" value="CAG8451464.1"/>
    <property type="molecule type" value="Genomic_DNA"/>
</dbReference>
<feature type="domain" description="PPM-type phosphatase" evidence="12">
    <location>
        <begin position="23"/>
        <end position="287"/>
    </location>
</feature>
<dbReference type="OrthoDB" id="10264738at2759"/>
<accession>A0A9N8YRJ8</accession>
<evidence type="ECO:0000256" key="5">
    <source>
        <dbReference type="ARBA" id="ARBA00022723"/>
    </source>
</evidence>
<dbReference type="Pfam" id="PF00481">
    <property type="entry name" value="PP2C"/>
    <property type="match status" value="1"/>
</dbReference>
<dbReference type="GO" id="GO:0004722">
    <property type="term" value="F:protein serine/threonine phosphatase activity"/>
    <property type="evidence" value="ECO:0007669"/>
    <property type="project" value="UniProtKB-EC"/>
</dbReference>
<keyword evidence="7 10" id="KW-0904">Protein phosphatase</keyword>
<dbReference type="AlphaFoldDB" id="A0A9N8YRJ8"/>
<evidence type="ECO:0000256" key="3">
    <source>
        <dbReference type="ARBA" id="ARBA00006702"/>
    </source>
</evidence>
<dbReference type="InterPro" id="IPR000222">
    <property type="entry name" value="PP2C_BS"/>
</dbReference>
<evidence type="ECO:0000256" key="4">
    <source>
        <dbReference type="ARBA" id="ARBA00013081"/>
    </source>
</evidence>
<feature type="compositionally biased region" description="Basic and acidic residues" evidence="11">
    <location>
        <begin position="426"/>
        <end position="437"/>
    </location>
</feature>
<dbReference type="EC" id="3.1.3.16" evidence="4"/>
<comment type="caution">
    <text evidence="13">The sequence shown here is derived from an EMBL/GenBank/DDBJ whole genome shotgun (WGS) entry which is preliminary data.</text>
</comment>
<dbReference type="Gene3D" id="3.60.40.10">
    <property type="entry name" value="PPM-type phosphatase domain"/>
    <property type="match status" value="1"/>
</dbReference>
<dbReference type="GO" id="GO:0046872">
    <property type="term" value="F:metal ion binding"/>
    <property type="evidence" value="ECO:0007669"/>
    <property type="project" value="UniProtKB-KW"/>
</dbReference>
<name>A0A9N8YRJ8_9GLOM</name>
<gene>
    <name evidence="13" type="ORF">ALEPTO_LOCUS1034</name>
</gene>
<feature type="compositionally biased region" description="Low complexity" evidence="11">
    <location>
        <begin position="384"/>
        <end position="397"/>
    </location>
</feature>
<keyword evidence="5" id="KW-0479">Metal-binding</keyword>
<dbReference type="PANTHER" id="PTHR13832">
    <property type="entry name" value="PROTEIN PHOSPHATASE 2C"/>
    <property type="match status" value="1"/>
</dbReference>
<evidence type="ECO:0000256" key="6">
    <source>
        <dbReference type="ARBA" id="ARBA00022801"/>
    </source>
</evidence>